<keyword evidence="3" id="KW-1185">Reference proteome</keyword>
<sequence length="91" mass="10299">MSPAALKDWFALLVWSLSSDAAPLRISFLLHVPSIAEKLQTGRVANSFCQSTNQFVRVFASNAQTETPDPSHSHLDILYLLRIRYCPRRLI</sequence>
<accession>A0AAE0NDD4</accession>
<evidence type="ECO:0008006" key="4">
    <source>
        <dbReference type="Google" id="ProtNLM"/>
    </source>
</evidence>
<keyword evidence="1" id="KW-0732">Signal</keyword>
<feature type="chain" id="PRO_5042155897" description="Secreted protein" evidence="1">
    <location>
        <begin position="22"/>
        <end position="91"/>
    </location>
</feature>
<feature type="signal peptide" evidence="1">
    <location>
        <begin position="1"/>
        <end position="21"/>
    </location>
</feature>
<protein>
    <recommendedName>
        <fullName evidence="4">Secreted protein</fullName>
    </recommendedName>
</protein>
<evidence type="ECO:0000313" key="2">
    <source>
        <dbReference type="EMBL" id="KAK3379393.1"/>
    </source>
</evidence>
<reference evidence="2" key="1">
    <citation type="journal article" date="2023" name="Mol. Phylogenet. Evol.">
        <title>Genome-scale phylogeny and comparative genomics of the fungal order Sordariales.</title>
        <authorList>
            <person name="Hensen N."/>
            <person name="Bonometti L."/>
            <person name="Westerberg I."/>
            <person name="Brannstrom I.O."/>
            <person name="Guillou S."/>
            <person name="Cros-Aarteil S."/>
            <person name="Calhoun S."/>
            <person name="Haridas S."/>
            <person name="Kuo A."/>
            <person name="Mondo S."/>
            <person name="Pangilinan J."/>
            <person name="Riley R."/>
            <person name="LaButti K."/>
            <person name="Andreopoulos B."/>
            <person name="Lipzen A."/>
            <person name="Chen C."/>
            <person name="Yan M."/>
            <person name="Daum C."/>
            <person name="Ng V."/>
            <person name="Clum A."/>
            <person name="Steindorff A."/>
            <person name="Ohm R.A."/>
            <person name="Martin F."/>
            <person name="Silar P."/>
            <person name="Natvig D.O."/>
            <person name="Lalanne C."/>
            <person name="Gautier V."/>
            <person name="Ament-Velasquez S.L."/>
            <person name="Kruys A."/>
            <person name="Hutchinson M.I."/>
            <person name="Powell A.J."/>
            <person name="Barry K."/>
            <person name="Miller A.N."/>
            <person name="Grigoriev I.V."/>
            <person name="Debuchy R."/>
            <person name="Gladieux P."/>
            <person name="Hiltunen Thoren M."/>
            <person name="Johannesson H."/>
        </authorList>
    </citation>
    <scope>NUCLEOTIDE SEQUENCE</scope>
    <source>
        <strain evidence="2">CBS 958.72</strain>
    </source>
</reference>
<dbReference type="AlphaFoldDB" id="A0AAE0NDD4"/>
<proteinExistence type="predicted"/>
<organism evidence="2 3">
    <name type="scientific">Lasiosphaeria ovina</name>
    <dbReference type="NCBI Taxonomy" id="92902"/>
    <lineage>
        <taxon>Eukaryota</taxon>
        <taxon>Fungi</taxon>
        <taxon>Dikarya</taxon>
        <taxon>Ascomycota</taxon>
        <taxon>Pezizomycotina</taxon>
        <taxon>Sordariomycetes</taxon>
        <taxon>Sordariomycetidae</taxon>
        <taxon>Sordariales</taxon>
        <taxon>Lasiosphaeriaceae</taxon>
        <taxon>Lasiosphaeria</taxon>
    </lineage>
</organism>
<name>A0AAE0NDD4_9PEZI</name>
<reference evidence="2" key="2">
    <citation type="submission" date="2023-06" db="EMBL/GenBank/DDBJ databases">
        <authorList>
            <consortium name="Lawrence Berkeley National Laboratory"/>
            <person name="Haridas S."/>
            <person name="Hensen N."/>
            <person name="Bonometti L."/>
            <person name="Westerberg I."/>
            <person name="Brannstrom I.O."/>
            <person name="Guillou S."/>
            <person name="Cros-Aarteil S."/>
            <person name="Calhoun S."/>
            <person name="Kuo A."/>
            <person name="Mondo S."/>
            <person name="Pangilinan J."/>
            <person name="Riley R."/>
            <person name="Labutti K."/>
            <person name="Andreopoulos B."/>
            <person name="Lipzen A."/>
            <person name="Chen C."/>
            <person name="Yanf M."/>
            <person name="Daum C."/>
            <person name="Ng V."/>
            <person name="Clum A."/>
            <person name="Steindorff A."/>
            <person name="Ohm R."/>
            <person name="Martin F."/>
            <person name="Silar P."/>
            <person name="Natvig D."/>
            <person name="Lalanne C."/>
            <person name="Gautier V."/>
            <person name="Ament-Velasquez S.L."/>
            <person name="Kruys A."/>
            <person name="Hutchinson M.I."/>
            <person name="Powell A.J."/>
            <person name="Barry K."/>
            <person name="Miller A.N."/>
            <person name="Grigoriev I.V."/>
            <person name="Debuchy R."/>
            <person name="Gladieux P."/>
            <person name="Thoren M.H."/>
            <person name="Johannesson H."/>
        </authorList>
    </citation>
    <scope>NUCLEOTIDE SEQUENCE</scope>
    <source>
        <strain evidence="2">CBS 958.72</strain>
    </source>
</reference>
<gene>
    <name evidence="2" type="ORF">B0T24DRAFT_611669</name>
</gene>
<comment type="caution">
    <text evidence="2">The sequence shown here is derived from an EMBL/GenBank/DDBJ whole genome shotgun (WGS) entry which is preliminary data.</text>
</comment>
<evidence type="ECO:0000313" key="3">
    <source>
        <dbReference type="Proteomes" id="UP001287356"/>
    </source>
</evidence>
<dbReference type="Proteomes" id="UP001287356">
    <property type="component" value="Unassembled WGS sequence"/>
</dbReference>
<evidence type="ECO:0000256" key="1">
    <source>
        <dbReference type="SAM" id="SignalP"/>
    </source>
</evidence>
<dbReference type="EMBL" id="JAULSN010000002">
    <property type="protein sequence ID" value="KAK3379393.1"/>
    <property type="molecule type" value="Genomic_DNA"/>
</dbReference>